<name>A0A4Y2S9E2_ARAVE</name>
<dbReference type="AlphaFoldDB" id="A0A4Y2S9E2"/>
<proteinExistence type="predicted"/>
<evidence type="ECO:0000313" key="2">
    <source>
        <dbReference type="Proteomes" id="UP000499080"/>
    </source>
</evidence>
<gene>
    <name evidence="1" type="ORF">AVEN_188759_1</name>
</gene>
<sequence>MEEIGGRHPPLRKFQEWMKATKQVAKALHICRNSKNFNGKKPNSSPLFCGGLRENRVVQTCKVQGNQCTLEVLEEENPSDHQYLKIRLQTNTDTYSYLRFKTAFGGHCRFIKNFRSHVNILFTAIAQAQSKQDLDQATEELRKDIFNSCLYSYKIKGVAQSPQVKWWRQEF</sequence>
<comment type="caution">
    <text evidence="1">The sequence shown here is derived from an EMBL/GenBank/DDBJ whole genome shotgun (WGS) entry which is preliminary data.</text>
</comment>
<dbReference type="Proteomes" id="UP000499080">
    <property type="component" value="Unassembled WGS sequence"/>
</dbReference>
<protein>
    <submittedName>
        <fullName evidence="1">Uncharacterized protein</fullName>
    </submittedName>
</protein>
<keyword evidence="2" id="KW-1185">Reference proteome</keyword>
<dbReference type="EMBL" id="BGPR01020526">
    <property type="protein sequence ID" value="GBN84858.1"/>
    <property type="molecule type" value="Genomic_DNA"/>
</dbReference>
<organism evidence="1 2">
    <name type="scientific">Araneus ventricosus</name>
    <name type="common">Orbweaver spider</name>
    <name type="synonym">Epeira ventricosa</name>
    <dbReference type="NCBI Taxonomy" id="182803"/>
    <lineage>
        <taxon>Eukaryota</taxon>
        <taxon>Metazoa</taxon>
        <taxon>Ecdysozoa</taxon>
        <taxon>Arthropoda</taxon>
        <taxon>Chelicerata</taxon>
        <taxon>Arachnida</taxon>
        <taxon>Araneae</taxon>
        <taxon>Araneomorphae</taxon>
        <taxon>Entelegynae</taxon>
        <taxon>Araneoidea</taxon>
        <taxon>Araneidae</taxon>
        <taxon>Araneus</taxon>
    </lineage>
</organism>
<reference evidence="1 2" key="1">
    <citation type="journal article" date="2019" name="Sci. Rep.">
        <title>Orb-weaving spider Araneus ventricosus genome elucidates the spidroin gene catalogue.</title>
        <authorList>
            <person name="Kono N."/>
            <person name="Nakamura H."/>
            <person name="Ohtoshi R."/>
            <person name="Moran D.A.P."/>
            <person name="Shinohara A."/>
            <person name="Yoshida Y."/>
            <person name="Fujiwara M."/>
            <person name="Mori M."/>
            <person name="Tomita M."/>
            <person name="Arakawa K."/>
        </authorList>
    </citation>
    <scope>NUCLEOTIDE SEQUENCE [LARGE SCALE GENOMIC DNA]</scope>
</reference>
<evidence type="ECO:0000313" key="1">
    <source>
        <dbReference type="EMBL" id="GBN84858.1"/>
    </source>
</evidence>
<accession>A0A4Y2S9E2</accession>